<reference evidence="1 2" key="1">
    <citation type="submission" date="2018-06" db="EMBL/GenBank/DDBJ databases">
        <authorList>
            <consortium name="Pathogen Informatics"/>
            <person name="Doyle S."/>
        </authorList>
    </citation>
    <scope>NUCLEOTIDE SEQUENCE [LARGE SCALE GENOMIC DNA]</scope>
    <source>
        <strain evidence="1 2">NCTC11544</strain>
    </source>
</reference>
<name>A0A379YDL0_9GAMM</name>
<dbReference type="AlphaFoldDB" id="A0A379YDL0"/>
<protein>
    <submittedName>
        <fullName evidence="1">Uncharacterized protein</fullName>
    </submittedName>
</protein>
<evidence type="ECO:0000313" key="1">
    <source>
        <dbReference type="EMBL" id="SUI43783.1"/>
    </source>
</evidence>
<accession>A0A379YDL0</accession>
<dbReference type="EMBL" id="UGYN01000002">
    <property type="protein sequence ID" value="SUI43783.1"/>
    <property type="molecule type" value="Genomic_DNA"/>
</dbReference>
<proteinExistence type="predicted"/>
<gene>
    <name evidence="1" type="ORF">NCTC11544_00268</name>
</gene>
<evidence type="ECO:0000313" key="2">
    <source>
        <dbReference type="Proteomes" id="UP000255529"/>
    </source>
</evidence>
<dbReference type="Proteomes" id="UP000255529">
    <property type="component" value="Unassembled WGS sequence"/>
</dbReference>
<sequence length="56" mass="6312">MIFMGPAFLCVRMYCRSYTLVTIAYLQSIQSEDATVGCLVRWCRNAPGLHSVILVL</sequence>
<organism evidence="1 2">
    <name type="scientific">Serratia quinivorans</name>
    <dbReference type="NCBI Taxonomy" id="137545"/>
    <lineage>
        <taxon>Bacteria</taxon>
        <taxon>Pseudomonadati</taxon>
        <taxon>Pseudomonadota</taxon>
        <taxon>Gammaproteobacteria</taxon>
        <taxon>Enterobacterales</taxon>
        <taxon>Yersiniaceae</taxon>
        <taxon>Serratia</taxon>
    </lineage>
</organism>